<sequence length="299" mass="32870">MASSLINNAIQIYFDSVYGMADEGMVHMFKALESSGLRGFLGCSSAIYKAALVEFFQNASVRDNKFVSAVQGKAVEITEEVFAGTFELPTEGLTEMTDVPKDLVFDARIAFPMGGEQLKTSCKKREMNFEFRLLNDILAKTVTVKAGSFDAVTHRGPSSITARWSSDTTNQSVTTPIIALDLSGTKHLSVGHNVALSQSLSIQPRCSCKHKSQSTYIMPQNTNTLMLKAVNKSSTRTSALKFYLNRSYSGTTTSVCSIGFLAGLNNHSSNYLKNLEEPKNARVRSLEKLRTNRLFTLLL</sequence>
<dbReference type="AlphaFoldDB" id="A0A2Z7BRC0"/>
<gene>
    <name evidence="1" type="ORF">F511_09269</name>
</gene>
<dbReference type="GO" id="GO:0032259">
    <property type="term" value="P:methylation"/>
    <property type="evidence" value="ECO:0007669"/>
    <property type="project" value="UniProtKB-KW"/>
</dbReference>
<organism evidence="1 2">
    <name type="scientific">Dorcoceras hygrometricum</name>
    <dbReference type="NCBI Taxonomy" id="472368"/>
    <lineage>
        <taxon>Eukaryota</taxon>
        <taxon>Viridiplantae</taxon>
        <taxon>Streptophyta</taxon>
        <taxon>Embryophyta</taxon>
        <taxon>Tracheophyta</taxon>
        <taxon>Spermatophyta</taxon>
        <taxon>Magnoliopsida</taxon>
        <taxon>eudicotyledons</taxon>
        <taxon>Gunneridae</taxon>
        <taxon>Pentapetalae</taxon>
        <taxon>asterids</taxon>
        <taxon>lamiids</taxon>
        <taxon>Lamiales</taxon>
        <taxon>Gesneriaceae</taxon>
        <taxon>Didymocarpoideae</taxon>
        <taxon>Trichosporeae</taxon>
        <taxon>Loxocarpinae</taxon>
        <taxon>Dorcoceras</taxon>
    </lineage>
</organism>
<reference evidence="1 2" key="1">
    <citation type="journal article" date="2015" name="Proc. Natl. Acad. Sci. U.S.A.">
        <title>The resurrection genome of Boea hygrometrica: A blueprint for survival of dehydration.</title>
        <authorList>
            <person name="Xiao L."/>
            <person name="Yang G."/>
            <person name="Zhang L."/>
            <person name="Yang X."/>
            <person name="Zhao S."/>
            <person name="Ji Z."/>
            <person name="Zhou Q."/>
            <person name="Hu M."/>
            <person name="Wang Y."/>
            <person name="Chen M."/>
            <person name="Xu Y."/>
            <person name="Jin H."/>
            <person name="Xiao X."/>
            <person name="Hu G."/>
            <person name="Bao F."/>
            <person name="Hu Y."/>
            <person name="Wan P."/>
            <person name="Li L."/>
            <person name="Deng X."/>
            <person name="Kuang T."/>
            <person name="Xiang C."/>
            <person name="Zhu J.K."/>
            <person name="Oliver M.J."/>
            <person name="He Y."/>
        </authorList>
    </citation>
    <scope>NUCLEOTIDE SEQUENCE [LARGE SCALE GENOMIC DNA]</scope>
    <source>
        <strain evidence="2">cv. XS01</strain>
    </source>
</reference>
<proteinExistence type="predicted"/>
<dbReference type="GO" id="GO:0008168">
    <property type="term" value="F:methyltransferase activity"/>
    <property type="evidence" value="ECO:0007669"/>
    <property type="project" value="UniProtKB-KW"/>
</dbReference>
<protein>
    <submittedName>
        <fullName evidence="1">Histone-lysine N-methyltransferase 2D-like</fullName>
    </submittedName>
</protein>
<dbReference type="EMBL" id="KV005044">
    <property type="protein sequence ID" value="KZV34531.1"/>
    <property type="molecule type" value="Genomic_DNA"/>
</dbReference>
<keyword evidence="1" id="KW-0489">Methyltransferase</keyword>
<evidence type="ECO:0000313" key="2">
    <source>
        <dbReference type="Proteomes" id="UP000250235"/>
    </source>
</evidence>
<name>A0A2Z7BRC0_9LAMI</name>
<evidence type="ECO:0000313" key="1">
    <source>
        <dbReference type="EMBL" id="KZV34531.1"/>
    </source>
</evidence>
<accession>A0A2Z7BRC0</accession>
<dbReference type="Proteomes" id="UP000250235">
    <property type="component" value="Unassembled WGS sequence"/>
</dbReference>
<keyword evidence="2" id="KW-1185">Reference proteome</keyword>
<keyword evidence="1" id="KW-0808">Transferase</keyword>